<name>A0A167H2K6_CALVF</name>
<sequence length="720" mass="79418">MPIAKDYKPMAPTSQRISAKNTVQYEPIELELPPLRIGGITPTSSDSQTDSDTREPDSHPTGSRSALGSLSGIGFHVSTWFTGSLHIGNIGQRRRERILCSAPPSGEQMTWSFITRTGFLWATSTGTLHYSTISEDPNQFPHPLHRWQLPNAGAVAISSGTVIEEAGSTRVAFVSHSPTHPAAEYPANQVVDYRPCVYQLRLGDSGISVVNRYEGLSGVMTSSADWLCCLSYNGLPGLYAISTSKPGDRIRLCTASPESCATGIVTQNNQLVVSTNVAVEIYDLPPMAGVPAGVLLPKELEPSHIIRHPGTSWTCLPLDHTSFSSTLGLICYNEEEIRLYGIHANAEGICGLKRLGEIPSKGYITALAIGSTMANIYWLEHDIHLSWHPTASRIMTASLPVQPLSAAMEWKPTRRELWYDTPGGPLSHCDQLHVDEIARQLYVARGCSQIGFWKQGVPAPSAMTDSQTARYFFESEVRYGLAGVDRDSSTPTTEGRHSAVPFWRHNTMEGKRLHSTRRRGSSRGQAVVRMLPKDVSVKQIQQSPWLEWQENFKRWAAPSHSPTDTELVQWTPASYKAIPEWHKELIERVPTGLRFVLQTGFGIRNSVLFFAMHADGVRYLAVVPTENVLVFLLVSNYSNAEAKKDMYGLQVSRVEWGETLNITSLEGSNEFEFSLNENALQAMEAAADDEDILRDDHGAAEDQLGAASRLGCWITTNNCP</sequence>
<feature type="region of interest" description="Disordered" evidence="1">
    <location>
        <begin position="1"/>
        <end position="67"/>
    </location>
</feature>
<gene>
    <name evidence="2" type="ORF">CALVIDRAFT_365338</name>
</gene>
<protein>
    <submittedName>
        <fullName evidence="2">Uncharacterized protein</fullName>
    </submittedName>
</protein>
<evidence type="ECO:0000313" key="3">
    <source>
        <dbReference type="Proteomes" id="UP000076738"/>
    </source>
</evidence>
<proteinExistence type="predicted"/>
<dbReference type="Proteomes" id="UP000076738">
    <property type="component" value="Unassembled WGS sequence"/>
</dbReference>
<evidence type="ECO:0000313" key="2">
    <source>
        <dbReference type="EMBL" id="KZO91163.1"/>
    </source>
</evidence>
<dbReference type="AlphaFoldDB" id="A0A167H2K6"/>
<keyword evidence="3" id="KW-1185">Reference proteome</keyword>
<dbReference type="OrthoDB" id="10646669at2759"/>
<organism evidence="2 3">
    <name type="scientific">Calocera viscosa (strain TUFC12733)</name>
    <dbReference type="NCBI Taxonomy" id="1330018"/>
    <lineage>
        <taxon>Eukaryota</taxon>
        <taxon>Fungi</taxon>
        <taxon>Dikarya</taxon>
        <taxon>Basidiomycota</taxon>
        <taxon>Agaricomycotina</taxon>
        <taxon>Dacrymycetes</taxon>
        <taxon>Dacrymycetales</taxon>
        <taxon>Dacrymycetaceae</taxon>
        <taxon>Calocera</taxon>
    </lineage>
</organism>
<evidence type="ECO:0000256" key="1">
    <source>
        <dbReference type="SAM" id="MobiDB-lite"/>
    </source>
</evidence>
<reference evidence="2 3" key="1">
    <citation type="journal article" date="2016" name="Mol. Biol. Evol.">
        <title>Comparative Genomics of Early-Diverging Mushroom-Forming Fungi Provides Insights into the Origins of Lignocellulose Decay Capabilities.</title>
        <authorList>
            <person name="Nagy L.G."/>
            <person name="Riley R."/>
            <person name="Tritt A."/>
            <person name="Adam C."/>
            <person name="Daum C."/>
            <person name="Floudas D."/>
            <person name="Sun H."/>
            <person name="Yadav J.S."/>
            <person name="Pangilinan J."/>
            <person name="Larsson K.H."/>
            <person name="Matsuura K."/>
            <person name="Barry K."/>
            <person name="Labutti K."/>
            <person name="Kuo R."/>
            <person name="Ohm R.A."/>
            <person name="Bhattacharya S.S."/>
            <person name="Shirouzu T."/>
            <person name="Yoshinaga Y."/>
            <person name="Martin F.M."/>
            <person name="Grigoriev I.V."/>
            <person name="Hibbett D.S."/>
        </authorList>
    </citation>
    <scope>NUCLEOTIDE SEQUENCE [LARGE SCALE GENOMIC DNA]</scope>
    <source>
        <strain evidence="2 3">TUFC12733</strain>
    </source>
</reference>
<dbReference type="EMBL" id="KV417327">
    <property type="protein sequence ID" value="KZO91163.1"/>
    <property type="molecule type" value="Genomic_DNA"/>
</dbReference>
<feature type="compositionally biased region" description="Low complexity" evidence="1">
    <location>
        <begin position="41"/>
        <end position="50"/>
    </location>
</feature>
<accession>A0A167H2K6</accession>
<feature type="compositionally biased region" description="Polar residues" evidence="1">
    <location>
        <begin position="12"/>
        <end position="24"/>
    </location>
</feature>